<dbReference type="Gramene" id="OMO85190">
    <property type="protein sequence ID" value="OMO85190"/>
    <property type="gene ID" value="CCACVL1_10368"/>
</dbReference>
<evidence type="ECO:0000313" key="7">
    <source>
        <dbReference type="Proteomes" id="UP000188268"/>
    </source>
</evidence>
<dbReference type="AlphaFoldDB" id="A0A1R3IRQ0"/>
<keyword evidence="6" id="KW-0223">Dioxygenase</keyword>
<dbReference type="STRING" id="210143.A0A1R3IRQ0"/>
<dbReference type="FunFam" id="2.60.120.330:FF:000134">
    <property type="entry name" value="Uncharacterized protein"/>
    <property type="match status" value="1"/>
</dbReference>
<keyword evidence="2 4" id="KW-0479">Metal-binding</keyword>
<dbReference type="Pfam" id="PF03171">
    <property type="entry name" value="2OG-FeII_Oxy"/>
    <property type="match status" value="1"/>
</dbReference>
<organism evidence="6 7">
    <name type="scientific">Corchorus capsularis</name>
    <name type="common">Jute</name>
    <dbReference type="NCBI Taxonomy" id="210143"/>
    <lineage>
        <taxon>Eukaryota</taxon>
        <taxon>Viridiplantae</taxon>
        <taxon>Streptophyta</taxon>
        <taxon>Embryophyta</taxon>
        <taxon>Tracheophyta</taxon>
        <taxon>Spermatophyta</taxon>
        <taxon>Magnoliopsida</taxon>
        <taxon>eudicotyledons</taxon>
        <taxon>Gunneridae</taxon>
        <taxon>Pentapetalae</taxon>
        <taxon>rosids</taxon>
        <taxon>malvids</taxon>
        <taxon>Malvales</taxon>
        <taxon>Malvaceae</taxon>
        <taxon>Grewioideae</taxon>
        <taxon>Apeibeae</taxon>
        <taxon>Corchorus</taxon>
    </lineage>
</organism>
<evidence type="ECO:0000256" key="3">
    <source>
        <dbReference type="ARBA" id="ARBA00023004"/>
    </source>
</evidence>
<dbReference type="Gene3D" id="2.60.120.330">
    <property type="entry name" value="B-lactam Antibiotic, Isopenicillin N Synthase, Chain"/>
    <property type="match status" value="1"/>
</dbReference>
<proteinExistence type="inferred from homology"/>
<dbReference type="InterPro" id="IPR027443">
    <property type="entry name" value="IPNS-like_sf"/>
</dbReference>
<evidence type="ECO:0000313" key="6">
    <source>
        <dbReference type="EMBL" id="OMO85190.1"/>
    </source>
</evidence>
<keyword evidence="4" id="KW-0560">Oxidoreductase</keyword>
<gene>
    <name evidence="6" type="ORF">CCACVL1_10368</name>
</gene>
<keyword evidence="7" id="KW-1185">Reference proteome</keyword>
<dbReference type="PANTHER" id="PTHR47991">
    <property type="entry name" value="OXOGLUTARATE/IRON-DEPENDENT DIOXYGENASE"/>
    <property type="match status" value="1"/>
</dbReference>
<evidence type="ECO:0000256" key="4">
    <source>
        <dbReference type="RuleBase" id="RU003682"/>
    </source>
</evidence>
<evidence type="ECO:0000256" key="2">
    <source>
        <dbReference type="ARBA" id="ARBA00022723"/>
    </source>
</evidence>
<dbReference type="OMA" id="QFNFPHK"/>
<dbReference type="SUPFAM" id="SSF51197">
    <property type="entry name" value="Clavaminate synthase-like"/>
    <property type="match status" value="1"/>
</dbReference>
<dbReference type="OrthoDB" id="288590at2759"/>
<comment type="similarity">
    <text evidence="1 4">Belongs to the iron/ascorbate-dependent oxidoreductase family.</text>
</comment>
<keyword evidence="3 4" id="KW-0408">Iron</keyword>
<dbReference type="InterPro" id="IPR005123">
    <property type="entry name" value="Oxoglu/Fe-dep_dioxygenase_dom"/>
</dbReference>
<dbReference type="InterPro" id="IPR050295">
    <property type="entry name" value="Plant_2OG-oxidoreductases"/>
</dbReference>
<accession>A0A1R3IRQ0</accession>
<sequence length="357" mass="39538">MAATVSRQPQVPKSIKALAAELDSQAPINPIYAFQQTPNIVNDEASKVEDGIIPIIDFGLLTSSNPEERAKTIQELGKACQEWGFFMVVNHGVPESLFQGILDVSAAFFDLPEDEKMQFKGKGILDPINYGSSMNVSVDNVLFWRDFLKVFLHPEFHAISKPEGFSKTAKEYGKKLREIAGEIIKGISKSLGLEEDYFNKALNLEKGLQFMAANLYPPCPQPELAIGLPAHTDHGLLTFLIQNGIGGLQVKHKGKWFNISPLPNAILANIGDHVEIVSNGKYKSIMHRAVVNNKDARISLPMLYGPNLDTVVSPAPPLLDPVTNPPLYKSLTYREYLELQHKSKIDGTSFADHIHIR</sequence>
<protein>
    <submittedName>
        <fullName evidence="6">Oxoglutarate/iron-dependent dioxygenase</fullName>
    </submittedName>
</protein>
<dbReference type="InterPro" id="IPR044861">
    <property type="entry name" value="IPNS-like_FE2OG_OXY"/>
</dbReference>
<evidence type="ECO:0000259" key="5">
    <source>
        <dbReference type="PROSITE" id="PS51471"/>
    </source>
</evidence>
<dbReference type="GO" id="GO:0046872">
    <property type="term" value="F:metal ion binding"/>
    <property type="evidence" value="ECO:0007669"/>
    <property type="project" value="UniProtKB-KW"/>
</dbReference>
<dbReference type="Proteomes" id="UP000188268">
    <property type="component" value="Unassembled WGS sequence"/>
</dbReference>
<dbReference type="Pfam" id="PF14226">
    <property type="entry name" value="DIOX_N"/>
    <property type="match status" value="1"/>
</dbReference>
<dbReference type="EMBL" id="AWWV01009634">
    <property type="protein sequence ID" value="OMO85190.1"/>
    <property type="molecule type" value="Genomic_DNA"/>
</dbReference>
<feature type="domain" description="Fe2OG dioxygenase" evidence="5">
    <location>
        <begin position="207"/>
        <end position="306"/>
    </location>
</feature>
<name>A0A1R3IRQ0_COCAP</name>
<evidence type="ECO:0000256" key="1">
    <source>
        <dbReference type="ARBA" id="ARBA00008056"/>
    </source>
</evidence>
<dbReference type="InterPro" id="IPR026992">
    <property type="entry name" value="DIOX_N"/>
</dbReference>
<comment type="caution">
    <text evidence="6">The sequence shown here is derived from an EMBL/GenBank/DDBJ whole genome shotgun (WGS) entry which is preliminary data.</text>
</comment>
<dbReference type="PROSITE" id="PS51471">
    <property type="entry name" value="FE2OG_OXY"/>
    <property type="match status" value="1"/>
</dbReference>
<reference evidence="6 7" key="1">
    <citation type="submission" date="2013-09" db="EMBL/GenBank/DDBJ databases">
        <title>Corchorus capsularis genome sequencing.</title>
        <authorList>
            <person name="Alam M."/>
            <person name="Haque M.S."/>
            <person name="Islam M.S."/>
            <person name="Emdad E.M."/>
            <person name="Islam M.M."/>
            <person name="Ahmed B."/>
            <person name="Halim A."/>
            <person name="Hossen Q.M.M."/>
            <person name="Hossain M.Z."/>
            <person name="Ahmed R."/>
            <person name="Khan M.M."/>
            <person name="Islam R."/>
            <person name="Rashid M.M."/>
            <person name="Khan S.A."/>
            <person name="Rahman M.S."/>
            <person name="Alam M."/>
        </authorList>
    </citation>
    <scope>NUCLEOTIDE SEQUENCE [LARGE SCALE GENOMIC DNA]</scope>
    <source>
        <strain evidence="7">cv. CVL-1</strain>
        <tissue evidence="6">Whole seedling</tissue>
    </source>
</reference>
<dbReference type="GO" id="GO:0051213">
    <property type="term" value="F:dioxygenase activity"/>
    <property type="evidence" value="ECO:0007669"/>
    <property type="project" value="UniProtKB-KW"/>
</dbReference>